<dbReference type="Pfam" id="PF07690">
    <property type="entry name" value="MFS_1"/>
    <property type="match status" value="1"/>
</dbReference>
<feature type="transmembrane region" description="Helical" evidence="6">
    <location>
        <begin position="62"/>
        <end position="82"/>
    </location>
</feature>
<comment type="caution">
    <text evidence="8">The sequence shown here is derived from an EMBL/GenBank/DDBJ whole genome shotgun (WGS) entry which is preliminary data.</text>
</comment>
<feature type="transmembrane region" description="Helical" evidence="6">
    <location>
        <begin position="220"/>
        <end position="239"/>
    </location>
</feature>
<dbReference type="AlphaFoldDB" id="A0A100YX94"/>
<dbReference type="Proteomes" id="UP000054078">
    <property type="component" value="Unassembled WGS sequence"/>
</dbReference>
<accession>A0A100YX94</accession>
<dbReference type="PANTHER" id="PTHR23501">
    <property type="entry name" value="MAJOR FACILITATOR SUPERFAMILY"/>
    <property type="match status" value="1"/>
</dbReference>
<evidence type="ECO:0000256" key="4">
    <source>
        <dbReference type="ARBA" id="ARBA00022989"/>
    </source>
</evidence>
<evidence type="ECO:0000256" key="5">
    <source>
        <dbReference type="ARBA" id="ARBA00023136"/>
    </source>
</evidence>
<dbReference type="EMBL" id="LOJF01000001">
    <property type="protein sequence ID" value="KUH59386.1"/>
    <property type="molecule type" value="Genomic_DNA"/>
</dbReference>
<evidence type="ECO:0000256" key="1">
    <source>
        <dbReference type="ARBA" id="ARBA00004429"/>
    </source>
</evidence>
<dbReference type="Gene3D" id="1.20.1250.20">
    <property type="entry name" value="MFS general substrate transporter like domains"/>
    <property type="match status" value="2"/>
</dbReference>
<feature type="transmembrane region" description="Helical" evidence="6">
    <location>
        <begin position="324"/>
        <end position="344"/>
    </location>
</feature>
<feature type="transmembrane region" description="Helical" evidence="6">
    <location>
        <begin position="187"/>
        <end position="208"/>
    </location>
</feature>
<feature type="transmembrane region" description="Helical" evidence="6">
    <location>
        <begin position="299"/>
        <end position="317"/>
    </location>
</feature>
<dbReference type="InterPro" id="IPR020846">
    <property type="entry name" value="MFS_dom"/>
</dbReference>
<gene>
    <name evidence="8" type="ORF">AUL39_03450</name>
</gene>
<feature type="transmembrane region" description="Helical" evidence="6">
    <location>
        <begin position="259"/>
        <end position="279"/>
    </location>
</feature>
<keyword evidence="5 6" id="KW-0472">Membrane</keyword>
<dbReference type="SUPFAM" id="SSF103473">
    <property type="entry name" value="MFS general substrate transporter"/>
    <property type="match status" value="2"/>
</dbReference>
<dbReference type="InterPro" id="IPR036259">
    <property type="entry name" value="MFS_trans_sf"/>
</dbReference>
<organism evidence="8 9">
    <name type="scientific">Tractidigestivibacter scatoligenes</name>
    <name type="common">Olsenella scatoligenes</name>
    <dbReference type="NCBI Taxonomy" id="1299998"/>
    <lineage>
        <taxon>Bacteria</taxon>
        <taxon>Bacillati</taxon>
        <taxon>Actinomycetota</taxon>
        <taxon>Coriobacteriia</taxon>
        <taxon>Coriobacteriales</taxon>
        <taxon>Atopobiaceae</taxon>
        <taxon>Tractidigestivibacter</taxon>
    </lineage>
</organism>
<feature type="transmembrane region" description="Helical" evidence="6">
    <location>
        <begin position="385"/>
        <end position="409"/>
    </location>
</feature>
<feature type="domain" description="Major facilitator superfamily (MFS) profile" evidence="7">
    <location>
        <begin position="1"/>
        <end position="445"/>
    </location>
</feature>
<evidence type="ECO:0000256" key="2">
    <source>
        <dbReference type="ARBA" id="ARBA00022448"/>
    </source>
</evidence>
<keyword evidence="2" id="KW-0813">Transport</keyword>
<dbReference type="PROSITE" id="PS50850">
    <property type="entry name" value="MFS"/>
    <property type="match status" value="1"/>
</dbReference>
<feature type="transmembrane region" description="Helical" evidence="6">
    <location>
        <begin position="88"/>
        <end position="110"/>
    </location>
</feature>
<dbReference type="STRING" id="1299998.AUL39_03450"/>
<feature type="transmembrane region" description="Helical" evidence="6">
    <location>
        <begin position="32"/>
        <end position="55"/>
    </location>
</feature>
<dbReference type="GO" id="GO:0005886">
    <property type="term" value="C:plasma membrane"/>
    <property type="evidence" value="ECO:0007669"/>
    <property type="project" value="UniProtKB-SubCell"/>
</dbReference>
<protein>
    <recommendedName>
        <fullName evidence="7">Major facilitator superfamily (MFS) profile domain-containing protein</fullName>
    </recommendedName>
</protein>
<feature type="transmembrane region" description="Helical" evidence="6">
    <location>
        <begin position="151"/>
        <end position="175"/>
    </location>
</feature>
<evidence type="ECO:0000256" key="6">
    <source>
        <dbReference type="SAM" id="Phobius"/>
    </source>
</evidence>
<dbReference type="PANTHER" id="PTHR23501:SF191">
    <property type="entry name" value="VACUOLAR BASIC AMINO ACID TRANSPORTER 4"/>
    <property type="match status" value="1"/>
</dbReference>
<evidence type="ECO:0000259" key="7">
    <source>
        <dbReference type="PROSITE" id="PS50850"/>
    </source>
</evidence>
<evidence type="ECO:0000313" key="9">
    <source>
        <dbReference type="Proteomes" id="UP000054078"/>
    </source>
</evidence>
<keyword evidence="4 6" id="KW-1133">Transmembrane helix</keyword>
<feature type="transmembrane region" description="Helical" evidence="6">
    <location>
        <begin position="421"/>
        <end position="440"/>
    </location>
</feature>
<evidence type="ECO:0000256" key="3">
    <source>
        <dbReference type="ARBA" id="ARBA00022692"/>
    </source>
</evidence>
<comment type="subcellular location">
    <subcellularLocation>
        <location evidence="1">Cell inner membrane</location>
        <topology evidence="1">Multi-pass membrane protein</topology>
    </subcellularLocation>
</comment>
<evidence type="ECO:0000313" key="8">
    <source>
        <dbReference type="EMBL" id="KUH59386.1"/>
    </source>
</evidence>
<name>A0A100YX94_TRASO</name>
<feature type="transmembrane region" description="Helical" evidence="6">
    <location>
        <begin position="122"/>
        <end position="145"/>
    </location>
</feature>
<keyword evidence="9" id="KW-1185">Reference proteome</keyword>
<keyword evidence="3 6" id="KW-0812">Transmembrane</keyword>
<dbReference type="InterPro" id="IPR011701">
    <property type="entry name" value="MFS"/>
</dbReference>
<reference evidence="8 9" key="1">
    <citation type="submission" date="2015-12" db="EMBL/GenBank/DDBJ databases">
        <title>Draft Genome Sequence of Olsenella scatoligenes SK9K4T; a Producer of 3-Methylindole- (skatole) and 4-Methylphenol- (p-cresol) Isolated from Pig Feces.</title>
        <authorList>
            <person name="Li X."/>
            <person name="Borg B."/>
            <person name="Canibe N."/>
        </authorList>
    </citation>
    <scope>NUCLEOTIDE SEQUENCE [LARGE SCALE GENOMIC DNA]</scope>
    <source>
        <strain evidence="8 9">SK9K4</strain>
    </source>
</reference>
<proteinExistence type="predicted"/>
<feature type="transmembrane region" description="Helical" evidence="6">
    <location>
        <begin position="350"/>
        <end position="373"/>
    </location>
</feature>
<sequence length="445" mass="47692">MYLSAVTSMVFSGTDSVLLPKAAEEFGALDYYSVAMPLSSIVTIVMMPLSGFLMARNPTIKVKLFVGEWVMTIIGGVIMAVAQNYAMIVVGMMLARMCFPAVYVCGFTIIRELYDAKQAGVYMGLMNTVMLGSNIVVPTFGGAIVDGFGWRWMYVIMAVAAAVPAVVAVLSNITYPERARDYATNSPFDAIGLISLVVTMGGFIPFVALGRSLVPFGTPLSWAFLVIAIVGCIALAFAIKKKGDESILPVGVLKDRNVLCFFLGNFTNNFAILSCYLFLPAYMMYAMNGTATEAGLATLLHSIPGFILGAFVGGWIGKHQSVKMPVNFGGIVRLLVIGFFAFFLTPSMPIWVPIVVFSIGGLYTAMAGSLYTVGPQIILAAKHRATGIGIISMGQNLGSATATCVYGLLMSAYGIENGLHLAFTIAFVVVIINWLVMLPIKKETE</sequence>
<dbReference type="GO" id="GO:0022857">
    <property type="term" value="F:transmembrane transporter activity"/>
    <property type="evidence" value="ECO:0007669"/>
    <property type="project" value="InterPro"/>
</dbReference>